<dbReference type="Proteomes" id="UP000654075">
    <property type="component" value="Unassembled WGS sequence"/>
</dbReference>
<name>A0A813FVH1_POLGL</name>
<dbReference type="InterPro" id="IPR008278">
    <property type="entry name" value="4-PPantetheinyl_Trfase_dom"/>
</dbReference>
<dbReference type="InterPro" id="IPR050559">
    <property type="entry name" value="P-Pant_transferase_sf"/>
</dbReference>
<keyword evidence="7" id="KW-1185">Reference proteome</keyword>
<dbReference type="OMA" id="WAVNIND"/>
<dbReference type="AlphaFoldDB" id="A0A813FVH1"/>
<accession>A0A813FVH1</accession>
<organism evidence="6 7">
    <name type="scientific">Polarella glacialis</name>
    <name type="common">Dinoflagellate</name>
    <dbReference type="NCBI Taxonomy" id="89957"/>
    <lineage>
        <taxon>Eukaryota</taxon>
        <taxon>Sar</taxon>
        <taxon>Alveolata</taxon>
        <taxon>Dinophyceae</taxon>
        <taxon>Suessiales</taxon>
        <taxon>Suessiaceae</taxon>
        <taxon>Polarella</taxon>
    </lineage>
</organism>
<dbReference type="InterPro" id="IPR055066">
    <property type="entry name" value="AASDHPPT_N"/>
</dbReference>
<evidence type="ECO:0000313" key="6">
    <source>
        <dbReference type="EMBL" id="CAE8614391.1"/>
    </source>
</evidence>
<dbReference type="GO" id="GO:0000287">
    <property type="term" value="F:magnesium ion binding"/>
    <property type="evidence" value="ECO:0007669"/>
    <property type="project" value="InterPro"/>
</dbReference>
<dbReference type="Pfam" id="PF01648">
    <property type="entry name" value="ACPS"/>
    <property type="match status" value="1"/>
</dbReference>
<dbReference type="EMBL" id="CAJNNV010025419">
    <property type="protein sequence ID" value="CAE8614391.1"/>
    <property type="molecule type" value="Genomic_DNA"/>
</dbReference>
<evidence type="ECO:0000256" key="2">
    <source>
        <dbReference type="ARBA" id="ARBA00022679"/>
    </source>
</evidence>
<proteinExistence type="predicted"/>
<dbReference type="InterPro" id="IPR037143">
    <property type="entry name" value="4-PPantetheinyl_Trfase_dom_sf"/>
</dbReference>
<evidence type="ECO:0000256" key="1">
    <source>
        <dbReference type="ARBA" id="ARBA00013172"/>
    </source>
</evidence>
<dbReference type="Pfam" id="PF22624">
    <property type="entry name" value="AASDHPPT_N"/>
    <property type="match status" value="1"/>
</dbReference>
<dbReference type="PANTHER" id="PTHR12215">
    <property type="entry name" value="PHOSPHOPANTETHEINE TRANSFERASE"/>
    <property type="match status" value="1"/>
</dbReference>
<dbReference type="SUPFAM" id="SSF56214">
    <property type="entry name" value="4'-phosphopantetheinyl transferase"/>
    <property type="match status" value="2"/>
</dbReference>
<evidence type="ECO:0000259" key="4">
    <source>
        <dbReference type="Pfam" id="PF01648"/>
    </source>
</evidence>
<keyword evidence="2" id="KW-0808">Transferase</keyword>
<dbReference type="PANTHER" id="PTHR12215:SF10">
    <property type="entry name" value="L-AMINOADIPATE-SEMIALDEHYDE DEHYDROGENASE-PHOSPHOPANTETHEINYL TRANSFERASE"/>
    <property type="match status" value="1"/>
</dbReference>
<reference evidence="6" key="1">
    <citation type="submission" date="2021-02" db="EMBL/GenBank/DDBJ databases">
        <authorList>
            <person name="Dougan E. K."/>
            <person name="Rhodes N."/>
            <person name="Thang M."/>
            <person name="Chan C."/>
        </authorList>
    </citation>
    <scope>NUCLEOTIDE SEQUENCE</scope>
</reference>
<feature type="domain" description="4'-phosphopantetheinyl transferase N-terminal" evidence="5">
    <location>
        <begin position="57"/>
        <end position="149"/>
    </location>
</feature>
<dbReference type="OrthoDB" id="26719at2759"/>
<evidence type="ECO:0000256" key="3">
    <source>
        <dbReference type="SAM" id="MobiDB-lite"/>
    </source>
</evidence>
<sequence length="406" mass="44184">MGQALVPGSRTASPEVLEALCSYSLQSPASSWGPASNLRCNWAVDAEAWQPPGGSLGEEFNLLLSQLPQSEQVSVLAVPALQDRKRSLLGRLLVLRACALALGAVDFSQVQLGRTKGKKPFLRHPLPPGLPNFNFNVSHDGRWVVLASDALHLVGVDVSAPQSARGDREDDTFLDDLYTVIHESEAAMIRAQGTVSGRYAVFQRIWSAKESVTKAIGQGVDFGLERIEVTLIDEASPDSRGSSRTSLWAKLFWPSSPREAKRSSPAESSEELPQQQRRKRLRASVCIDMWPRRDWDIWQEELPGGHWVSVALGPIEEAVDADGVFTATLRLPGLGGPAGLEKAKAAKARDLVAKDSHSKEGGQSLTQLQRLPEETPTAGFQVLTLDALLPAEVAKTFRELRTSQFG</sequence>
<feature type="domain" description="4'-phosphopantetheinyl transferase" evidence="4">
    <location>
        <begin position="154"/>
        <end position="255"/>
    </location>
</feature>
<dbReference type="EC" id="2.7.8.7" evidence="1"/>
<comment type="caution">
    <text evidence="6">The sequence shown here is derived from an EMBL/GenBank/DDBJ whole genome shotgun (WGS) entry which is preliminary data.</text>
</comment>
<evidence type="ECO:0000259" key="5">
    <source>
        <dbReference type="Pfam" id="PF22624"/>
    </source>
</evidence>
<dbReference type="GO" id="GO:0008897">
    <property type="term" value="F:holo-[acyl-carrier-protein] synthase activity"/>
    <property type="evidence" value="ECO:0007669"/>
    <property type="project" value="UniProtKB-EC"/>
</dbReference>
<feature type="region of interest" description="Disordered" evidence="3">
    <location>
        <begin position="257"/>
        <end position="277"/>
    </location>
</feature>
<dbReference type="Gene3D" id="3.90.470.20">
    <property type="entry name" value="4'-phosphopantetheinyl transferase domain"/>
    <property type="match status" value="1"/>
</dbReference>
<protein>
    <recommendedName>
        <fullName evidence="1">holo-[acyl-carrier-protein] synthase</fullName>
        <ecNumber evidence="1">2.7.8.7</ecNumber>
    </recommendedName>
</protein>
<feature type="compositionally biased region" description="Polar residues" evidence="3">
    <location>
        <begin position="265"/>
        <end position="275"/>
    </location>
</feature>
<dbReference type="GO" id="GO:0005829">
    <property type="term" value="C:cytosol"/>
    <property type="evidence" value="ECO:0007669"/>
    <property type="project" value="TreeGrafter"/>
</dbReference>
<dbReference type="GO" id="GO:0019878">
    <property type="term" value="P:lysine biosynthetic process via aminoadipic acid"/>
    <property type="evidence" value="ECO:0007669"/>
    <property type="project" value="TreeGrafter"/>
</dbReference>
<gene>
    <name evidence="6" type="ORF">PGLA1383_LOCUS32115</name>
</gene>
<evidence type="ECO:0000313" key="7">
    <source>
        <dbReference type="Proteomes" id="UP000654075"/>
    </source>
</evidence>